<protein>
    <submittedName>
        <fullName evidence="2">Uncharacterized protein</fullName>
    </submittedName>
</protein>
<evidence type="ECO:0000313" key="3">
    <source>
        <dbReference type="Proteomes" id="UP000005777"/>
    </source>
</evidence>
<accession>W1MXE3</accession>
<gene>
    <name evidence="2" type="ORF">HMPREF9020_01496</name>
</gene>
<keyword evidence="3" id="KW-1185">Reference proteome</keyword>
<keyword evidence="1" id="KW-1133">Transmembrane helix</keyword>
<dbReference type="HOGENOM" id="CLU_2289701_0_0_11"/>
<dbReference type="Proteomes" id="UP000005777">
    <property type="component" value="Unassembled WGS sequence"/>
</dbReference>
<dbReference type="AlphaFoldDB" id="W1MXE3"/>
<evidence type="ECO:0000256" key="1">
    <source>
        <dbReference type="SAM" id="Phobius"/>
    </source>
</evidence>
<dbReference type="EMBL" id="ADCX01000003">
    <property type="protein sequence ID" value="EQW17312.1"/>
    <property type="molecule type" value="Genomic_DNA"/>
</dbReference>
<feature type="transmembrane region" description="Helical" evidence="1">
    <location>
        <begin position="46"/>
        <end position="65"/>
    </location>
</feature>
<name>W1MXE3_SCAIO</name>
<organism evidence="2 3">
    <name type="scientific">Scardovia inopinata F0304</name>
    <dbReference type="NCBI Taxonomy" id="641146"/>
    <lineage>
        <taxon>Bacteria</taxon>
        <taxon>Bacillati</taxon>
        <taxon>Actinomycetota</taxon>
        <taxon>Actinomycetes</taxon>
        <taxon>Bifidobacteriales</taxon>
        <taxon>Bifidobacteriaceae</taxon>
        <taxon>Scardovia</taxon>
    </lineage>
</organism>
<proteinExistence type="predicted"/>
<keyword evidence="1" id="KW-0812">Transmembrane</keyword>
<keyword evidence="1" id="KW-0472">Membrane</keyword>
<sequence length="101" mass="12113">MNQEFTANILRDKLENIEKRLVFHPFNGKYTHIPLTQLHKWKTRMAIFHGFYFSAVQLGEGYFFILSKITFFPYHYLENTLLIIRILCSYLLPAPRKPSFK</sequence>
<reference evidence="2 3" key="1">
    <citation type="submission" date="2012-01" db="EMBL/GenBank/DDBJ databases">
        <title>The Genome Sequence of Scardovia inopinata F0304.</title>
        <authorList>
            <consortium name="The Broad Institute Genome Sequencing Platform"/>
            <person name="Ward D."/>
            <person name="Earl A."/>
            <person name="Feldgarden M."/>
            <person name="Gevers D."/>
            <person name="Young S."/>
            <person name="Zeng Q."/>
            <person name="Koehrsen M."/>
            <person name="Alvarado L."/>
            <person name="Berlin A.M."/>
            <person name="Borenstein D."/>
            <person name="Chapman S.B."/>
            <person name="Chen Z."/>
            <person name="Engels R."/>
            <person name="Freedman E."/>
            <person name="Gellesch M."/>
            <person name="Goldberg J."/>
            <person name="Griggs A."/>
            <person name="Gujja S."/>
            <person name="Heilman E.R."/>
            <person name="Heiman D.I."/>
            <person name="Hepburn T.A."/>
            <person name="Howarth C."/>
            <person name="Jen D."/>
            <person name="Larson L."/>
            <person name="Mehta T."/>
            <person name="Park D."/>
            <person name="Pearson M."/>
            <person name="Richards J."/>
            <person name="Roberts A."/>
            <person name="Saif S."/>
            <person name="Shea T.D."/>
            <person name="Shenoy N."/>
            <person name="Sisk P."/>
            <person name="Stolte C."/>
            <person name="Sykes S.N."/>
            <person name="Walk T."/>
            <person name="White J."/>
            <person name="Yandava C."/>
            <person name="Izard J."/>
            <person name="Baranova O.V."/>
            <person name="Blanton J.M."/>
            <person name="Tanner A.C."/>
            <person name="Dewhirst F."/>
            <person name="Haas B."/>
            <person name="Nusbaum C."/>
            <person name="Birren B."/>
        </authorList>
    </citation>
    <scope>NUCLEOTIDE SEQUENCE [LARGE SCALE GENOMIC DNA]</scope>
    <source>
        <strain evidence="2 3">F0304</strain>
    </source>
</reference>
<evidence type="ECO:0000313" key="2">
    <source>
        <dbReference type="EMBL" id="EQW17312.1"/>
    </source>
</evidence>
<comment type="caution">
    <text evidence="2">The sequence shown here is derived from an EMBL/GenBank/DDBJ whole genome shotgun (WGS) entry which is preliminary data.</text>
</comment>